<evidence type="ECO:0000313" key="1">
    <source>
        <dbReference type="EMBL" id="VEL07949.1"/>
    </source>
</evidence>
<proteinExistence type="predicted"/>
<evidence type="ECO:0000313" key="2">
    <source>
        <dbReference type="Proteomes" id="UP000784294"/>
    </source>
</evidence>
<sequence>MVSPKAKANQAYENLSAKSKAQLTRLEKLSKKDDTIMEQSIAEYMKNWETFEKFVDRVDNWYAKNEKKYIKYMSLYNREMISKAEFKVALGDLSPSLNDVEIHALYRMMDTENIGQVEYSRLYEAIWRALGNKYVMEDDINRLDLDMPDKWIQMTFKVPSFEPFDMPTTFEHLINLDYTGSMLRQLIRSKVTGLATRNIVIFTEAARYAETVVKCHQRLSDFNYTGGAKCAPNEAVIFYDFSMGKIDCPLLTHVRNQELNEKTKKKGTKRS</sequence>
<dbReference type="InterPro" id="IPR011992">
    <property type="entry name" value="EF-hand-dom_pair"/>
</dbReference>
<comment type="caution">
    <text evidence="1">The sequence shown here is derived from an EMBL/GenBank/DDBJ whole genome shotgun (WGS) entry which is preliminary data.</text>
</comment>
<dbReference type="AlphaFoldDB" id="A0A3S5AY36"/>
<name>A0A3S5AY36_9PLAT</name>
<organism evidence="1 2">
    <name type="scientific">Protopolystoma xenopodis</name>
    <dbReference type="NCBI Taxonomy" id="117903"/>
    <lineage>
        <taxon>Eukaryota</taxon>
        <taxon>Metazoa</taxon>
        <taxon>Spiralia</taxon>
        <taxon>Lophotrochozoa</taxon>
        <taxon>Platyhelminthes</taxon>
        <taxon>Monogenea</taxon>
        <taxon>Polyopisthocotylea</taxon>
        <taxon>Polystomatidea</taxon>
        <taxon>Polystomatidae</taxon>
        <taxon>Protopolystoma</taxon>
    </lineage>
</organism>
<gene>
    <name evidence="1" type="ORF">PXEA_LOCUS1389</name>
</gene>
<reference evidence="1" key="1">
    <citation type="submission" date="2018-11" db="EMBL/GenBank/DDBJ databases">
        <authorList>
            <consortium name="Pathogen Informatics"/>
        </authorList>
    </citation>
    <scope>NUCLEOTIDE SEQUENCE</scope>
</reference>
<evidence type="ECO:0008006" key="3">
    <source>
        <dbReference type="Google" id="ProtNLM"/>
    </source>
</evidence>
<dbReference type="Proteomes" id="UP000784294">
    <property type="component" value="Unassembled WGS sequence"/>
</dbReference>
<dbReference type="EMBL" id="CAAALY010002816">
    <property type="protein sequence ID" value="VEL07949.1"/>
    <property type="molecule type" value="Genomic_DNA"/>
</dbReference>
<accession>A0A3S5AY36</accession>
<dbReference type="OrthoDB" id="418595at2759"/>
<protein>
    <recommendedName>
        <fullName evidence="3">EF-hand domain-containing protein</fullName>
    </recommendedName>
</protein>
<keyword evidence="2" id="KW-1185">Reference proteome</keyword>
<dbReference type="SUPFAM" id="SSF47473">
    <property type="entry name" value="EF-hand"/>
    <property type="match status" value="1"/>
</dbReference>